<dbReference type="GO" id="GO:0046872">
    <property type="term" value="F:metal ion binding"/>
    <property type="evidence" value="ECO:0007669"/>
    <property type="project" value="UniProtKB-UniRule"/>
</dbReference>
<keyword evidence="7 12" id="KW-0479">Metal-binding</keyword>
<dbReference type="RefSeq" id="WP_094455204.1">
    <property type="nucleotide sequence ID" value="NZ_NMVJ01000009.1"/>
</dbReference>
<gene>
    <name evidence="13" type="ORF">CGZ91_11205</name>
</gene>
<comment type="caution">
    <text evidence="13">The sequence shown here is derived from an EMBL/GenBank/DDBJ whole genome shotgun (WGS) entry which is preliminary data.</text>
</comment>
<evidence type="ECO:0000313" key="14">
    <source>
        <dbReference type="Proteomes" id="UP000216300"/>
    </source>
</evidence>
<proteinExistence type="inferred from homology"/>
<accession>A0A255EET4</accession>
<dbReference type="GO" id="GO:0009055">
    <property type="term" value="F:electron transfer activity"/>
    <property type="evidence" value="ECO:0007669"/>
    <property type="project" value="UniProtKB-UniRule"/>
</dbReference>
<evidence type="ECO:0000256" key="11">
    <source>
        <dbReference type="ARBA" id="ARBA00023136"/>
    </source>
</evidence>
<evidence type="ECO:0000256" key="12">
    <source>
        <dbReference type="PIRNR" id="PIRNR006446"/>
    </source>
</evidence>
<protein>
    <submittedName>
        <fullName evidence="13">Cytochrome ubiquinol oxidase subunit I</fullName>
    </submittedName>
</protein>
<evidence type="ECO:0000256" key="1">
    <source>
        <dbReference type="ARBA" id="ARBA00004651"/>
    </source>
</evidence>
<feature type="transmembrane region" description="Helical" evidence="12">
    <location>
        <begin position="20"/>
        <end position="41"/>
    </location>
</feature>
<reference evidence="13 14" key="1">
    <citation type="submission" date="2017-07" db="EMBL/GenBank/DDBJ databases">
        <title>Draft whole genome sequences of clinical Proprionibacteriaceae strains.</title>
        <authorList>
            <person name="Bernier A.-M."/>
            <person name="Bernard K."/>
            <person name="Domingo M.-C."/>
        </authorList>
    </citation>
    <scope>NUCLEOTIDE SEQUENCE [LARGE SCALE GENOMIC DNA]</scope>
    <source>
        <strain evidence="13 14">NML 150081</strain>
    </source>
</reference>
<name>A0A255EET4_9ACTN</name>
<feature type="transmembrane region" description="Helical" evidence="12">
    <location>
        <begin position="367"/>
        <end position="388"/>
    </location>
</feature>
<feature type="transmembrane region" description="Helical" evidence="12">
    <location>
        <begin position="443"/>
        <end position="469"/>
    </location>
</feature>
<evidence type="ECO:0000256" key="5">
    <source>
        <dbReference type="ARBA" id="ARBA00022617"/>
    </source>
</evidence>
<evidence type="ECO:0000313" key="13">
    <source>
        <dbReference type="EMBL" id="OYN89451.1"/>
    </source>
</evidence>
<dbReference type="PANTHER" id="PTHR30365:SF15">
    <property type="entry name" value="CYTOCHROME BD UBIQUINOL OXIDASE SUBUNIT 1"/>
    <property type="match status" value="1"/>
</dbReference>
<dbReference type="GO" id="GO:0070069">
    <property type="term" value="C:cytochrome complex"/>
    <property type="evidence" value="ECO:0007669"/>
    <property type="project" value="UniProtKB-UniRule"/>
</dbReference>
<evidence type="ECO:0000256" key="6">
    <source>
        <dbReference type="ARBA" id="ARBA00022692"/>
    </source>
</evidence>
<dbReference type="GO" id="GO:0016682">
    <property type="term" value="F:oxidoreductase activity, acting on diphenols and related substances as donors, oxygen as acceptor"/>
    <property type="evidence" value="ECO:0007669"/>
    <property type="project" value="TreeGrafter"/>
</dbReference>
<dbReference type="GO" id="GO:0020037">
    <property type="term" value="F:heme binding"/>
    <property type="evidence" value="ECO:0007669"/>
    <property type="project" value="TreeGrafter"/>
</dbReference>
<dbReference type="PIRSF" id="PIRSF006446">
    <property type="entry name" value="Cyt_quinol_oxidase_1"/>
    <property type="match status" value="1"/>
</dbReference>
<sequence length="502" mass="55097">MSPETLARWQFGITTVYHYFFVPLTIALSLLVAVLQTMWFRTGQDKFLRLTKFYGKLFLINFAMGVVTGIVQEFQFGMNWSEYSRFVGDIFGAPLALEALLAFFLESTFLGAWIFGWDRLPKKIHLMTIWLAAFGTMLSAIFILAANSWMQNPLGYQYNPVTDRAELTDFGAVMTNPVLLITFPHTLAASYLVATGFIAGIAGWHLARLNKAAATTPTLPAGTEAEVDAEATAAAERAETDRQEQISGFRWALKFGAIGLLISGLAVCITGDIQGKVMTDVQPMKMAAAEALYDTEAPASFSVLTIGTLDGSEEVYAMTVPYVLSFLATGTLDGEVRGINDLQAEYEEKYGHFGIVNFAPNIPVTYWSFRAMMGLGFLAMAIGAYLLWVVRKNHLPRSSWWFTAICVIAPLAPMFANSFGWIFTEMGRQPWLVFGVMPTAAGVSPGVGAGTVLTSMIVFTLLYGGLAVIEVGLMLKYIKEGLPEAKPVEVVENDDQPLSFAY</sequence>
<keyword evidence="6 12" id="KW-0812">Transmembrane</keyword>
<evidence type="ECO:0000256" key="3">
    <source>
        <dbReference type="ARBA" id="ARBA00022448"/>
    </source>
</evidence>
<dbReference type="OrthoDB" id="9807042at2"/>
<dbReference type="GO" id="GO:0005886">
    <property type="term" value="C:plasma membrane"/>
    <property type="evidence" value="ECO:0007669"/>
    <property type="project" value="UniProtKB-SubCell"/>
</dbReference>
<evidence type="ECO:0000256" key="7">
    <source>
        <dbReference type="ARBA" id="ARBA00022723"/>
    </source>
</evidence>
<feature type="transmembrane region" description="Helical" evidence="12">
    <location>
        <begin position="127"/>
        <end position="150"/>
    </location>
</feature>
<dbReference type="Pfam" id="PF01654">
    <property type="entry name" value="Cyt_bd_oxida_I"/>
    <property type="match status" value="1"/>
</dbReference>
<dbReference type="AlphaFoldDB" id="A0A255EET4"/>
<keyword evidence="10 12" id="KW-0408">Iron</keyword>
<evidence type="ECO:0000256" key="4">
    <source>
        <dbReference type="ARBA" id="ARBA00022475"/>
    </source>
</evidence>
<keyword evidence="5 12" id="KW-0349">Heme</keyword>
<dbReference type="Proteomes" id="UP000216300">
    <property type="component" value="Unassembled WGS sequence"/>
</dbReference>
<keyword evidence="14" id="KW-1185">Reference proteome</keyword>
<dbReference type="PANTHER" id="PTHR30365">
    <property type="entry name" value="CYTOCHROME D UBIQUINOL OXIDASE"/>
    <property type="match status" value="1"/>
</dbReference>
<organism evidence="13 14">
    <name type="scientific">Parenemella sanctibonifatiensis</name>
    <dbReference type="NCBI Taxonomy" id="2016505"/>
    <lineage>
        <taxon>Bacteria</taxon>
        <taxon>Bacillati</taxon>
        <taxon>Actinomycetota</taxon>
        <taxon>Actinomycetes</taxon>
        <taxon>Propionibacteriales</taxon>
        <taxon>Propionibacteriaceae</taxon>
        <taxon>Parenemella</taxon>
    </lineage>
</organism>
<evidence type="ECO:0000256" key="10">
    <source>
        <dbReference type="ARBA" id="ARBA00023004"/>
    </source>
</evidence>
<comment type="similarity">
    <text evidence="2 12">Belongs to the cytochrome ubiquinol oxidase subunit 1 family.</text>
</comment>
<keyword evidence="4 12" id="KW-1003">Cell membrane</keyword>
<feature type="transmembrane region" description="Helical" evidence="12">
    <location>
        <begin position="53"/>
        <end position="71"/>
    </location>
</feature>
<feature type="transmembrane region" description="Helical" evidence="12">
    <location>
        <begin position="91"/>
        <end position="115"/>
    </location>
</feature>
<feature type="transmembrane region" description="Helical" evidence="12">
    <location>
        <begin position="188"/>
        <end position="207"/>
    </location>
</feature>
<keyword evidence="11 12" id="KW-0472">Membrane</keyword>
<dbReference type="InterPro" id="IPR002585">
    <property type="entry name" value="Cyt-d_ubiquinol_oxidase_su_1"/>
</dbReference>
<evidence type="ECO:0000256" key="8">
    <source>
        <dbReference type="ARBA" id="ARBA00022982"/>
    </source>
</evidence>
<keyword evidence="3 12" id="KW-0813">Transport</keyword>
<comment type="subcellular location">
    <subcellularLocation>
        <location evidence="1">Cell membrane</location>
        <topology evidence="1">Multi-pass membrane protein</topology>
    </subcellularLocation>
</comment>
<evidence type="ECO:0000256" key="2">
    <source>
        <dbReference type="ARBA" id="ARBA00009819"/>
    </source>
</evidence>
<keyword evidence="9 12" id="KW-1133">Transmembrane helix</keyword>
<dbReference type="EMBL" id="NMVJ01000009">
    <property type="protein sequence ID" value="OYN89451.1"/>
    <property type="molecule type" value="Genomic_DNA"/>
</dbReference>
<evidence type="ECO:0000256" key="9">
    <source>
        <dbReference type="ARBA" id="ARBA00022989"/>
    </source>
</evidence>
<dbReference type="GO" id="GO:0019646">
    <property type="term" value="P:aerobic electron transport chain"/>
    <property type="evidence" value="ECO:0007669"/>
    <property type="project" value="InterPro"/>
</dbReference>
<feature type="transmembrane region" description="Helical" evidence="12">
    <location>
        <begin position="251"/>
        <end position="273"/>
    </location>
</feature>
<feature type="transmembrane region" description="Helical" evidence="12">
    <location>
        <begin position="400"/>
        <end position="423"/>
    </location>
</feature>
<keyword evidence="8 12" id="KW-0249">Electron transport</keyword>